<dbReference type="InterPro" id="IPR033897">
    <property type="entry name" value="SRF-like_MADS-box"/>
</dbReference>
<evidence type="ECO:0000256" key="4">
    <source>
        <dbReference type="ARBA" id="ARBA00023163"/>
    </source>
</evidence>
<reference evidence="8 9" key="1">
    <citation type="journal article" date="2014" name="Nat. Genet.">
        <title>Genome sequence of the hot pepper provides insights into the evolution of pungency in Capsicum species.</title>
        <authorList>
            <person name="Kim S."/>
            <person name="Park M."/>
            <person name="Yeom S.I."/>
            <person name="Kim Y.M."/>
            <person name="Lee J.M."/>
            <person name="Lee H.A."/>
            <person name="Seo E."/>
            <person name="Choi J."/>
            <person name="Cheong K."/>
            <person name="Kim K.T."/>
            <person name="Jung K."/>
            <person name="Lee G.W."/>
            <person name="Oh S.K."/>
            <person name="Bae C."/>
            <person name="Kim S.B."/>
            <person name="Lee H.Y."/>
            <person name="Kim S.Y."/>
            <person name="Kim M.S."/>
            <person name="Kang B.C."/>
            <person name="Jo Y.D."/>
            <person name="Yang H.B."/>
            <person name="Jeong H.J."/>
            <person name="Kang W.H."/>
            <person name="Kwon J.K."/>
            <person name="Shin C."/>
            <person name="Lim J.Y."/>
            <person name="Park J.H."/>
            <person name="Huh J.H."/>
            <person name="Kim J.S."/>
            <person name="Kim B.D."/>
            <person name="Cohen O."/>
            <person name="Paran I."/>
            <person name="Suh M.C."/>
            <person name="Lee S.B."/>
            <person name="Kim Y.K."/>
            <person name="Shin Y."/>
            <person name="Noh S.J."/>
            <person name="Park J."/>
            <person name="Seo Y.S."/>
            <person name="Kwon S.Y."/>
            <person name="Kim H.A."/>
            <person name="Park J.M."/>
            <person name="Kim H.J."/>
            <person name="Choi S.B."/>
            <person name="Bosland P.W."/>
            <person name="Reeves G."/>
            <person name="Jo S.H."/>
            <person name="Lee B.W."/>
            <person name="Cho H.T."/>
            <person name="Choi H.S."/>
            <person name="Lee M.S."/>
            <person name="Yu Y."/>
            <person name="Do Choi Y."/>
            <person name="Park B.S."/>
            <person name="van Deynze A."/>
            <person name="Ashrafi H."/>
            <person name="Hill T."/>
            <person name="Kim W.T."/>
            <person name="Pai H.S."/>
            <person name="Ahn H.K."/>
            <person name="Yeam I."/>
            <person name="Giovannoni J.J."/>
            <person name="Rose J.K."/>
            <person name="Sorensen I."/>
            <person name="Lee S.J."/>
            <person name="Kim R.W."/>
            <person name="Choi I.Y."/>
            <person name="Choi B.S."/>
            <person name="Lim J.S."/>
            <person name="Lee Y.H."/>
            <person name="Choi D."/>
        </authorList>
    </citation>
    <scope>NUCLEOTIDE SEQUENCE [LARGE SCALE GENOMIC DNA]</scope>
    <source>
        <strain evidence="9">cv. CM334</strain>
    </source>
</reference>
<dbReference type="PANTHER" id="PTHR11945">
    <property type="entry name" value="MADS BOX PROTEIN"/>
    <property type="match status" value="1"/>
</dbReference>
<accession>A0A2G2Z5I6</accession>
<feature type="domain" description="MADS-box" evidence="7">
    <location>
        <begin position="1"/>
        <end position="49"/>
    </location>
</feature>
<dbReference type="EMBL" id="AYRZ02000007">
    <property type="protein sequence ID" value="PHT77270.1"/>
    <property type="molecule type" value="Genomic_DNA"/>
</dbReference>
<dbReference type="SUPFAM" id="SSF55455">
    <property type="entry name" value="SRF-like"/>
    <property type="match status" value="1"/>
</dbReference>
<evidence type="ECO:0000313" key="9">
    <source>
        <dbReference type="Proteomes" id="UP000222542"/>
    </source>
</evidence>
<keyword evidence="9" id="KW-1185">Reference proteome</keyword>
<keyword evidence="6" id="KW-0175">Coiled coil</keyword>
<dbReference type="SMART" id="SM00432">
    <property type="entry name" value="MADS"/>
    <property type="match status" value="1"/>
</dbReference>
<proteinExistence type="predicted"/>
<dbReference type="Proteomes" id="UP000222542">
    <property type="component" value="Unassembled WGS sequence"/>
</dbReference>
<dbReference type="Pfam" id="PF00319">
    <property type="entry name" value="SRF-TF"/>
    <property type="match status" value="1"/>
</dbReference>
<dbReference type="GO" id="GO:0006357">
    <property type="term" value="P:regulation of transcription by RNA polymerase II"/>
    <property type="evidence" value="ECO:0000318"/>
    <property type="project" value="GO_Central"/>
</dbReference>
<evidence type="ECO:0000259" key="7">
    <source>
        <dbReference type="PROSITE" id="PS50066"/>
    </source>
</evidence>
<evidence type="ECO:0000256" key="1">
    <source>
        <dbReference type="ARBA" id="ARBA00004123"/>
    </source>
</evidence>
<keyword evidence="2" id="KW-0805">Transcription regulation</keyword>
<dbReference type="OMA" id="EDWLVNN"/>
<evidence type="ECO:0000256" key="2">
    <source>
        <dbReference type="ARBA" id="ARBA00023015"/>
    </source>
</evidence>
<dbReference type="GO" id="GO:0005634">
    <property type="term" value="C:nucleus"/>
    <property type="evidence" value="ECO:0007669"/>
    <property type="project" value="UniProtKB-SubCell"/>
</dbReference>
<dbReference type="InterPro" id="IPR036879">
    <property type="entry name" value="TF_MADSbox_sf"/>
</dbReference>
<gene>
    <name evidence="8" type="ORF">T459_20792</name>
</gene>
<dbReference type="Gramene" id="PHT77270">
    <property type="protein sequence ID" value="PHT77270"/>
    <property type="gene ID" value="T459_20792"/>
</dbReference>
<dbReference type="PROSITE" id="PS50066">
    <property type="entry name" value="MADS_BOX_2"/>
    <property type="match status" value="1"/>
</dbReference>
<protein>
    <recommendedName>
        <fullName evidence="7">MADS-box domain-containing protein</fullName>
    </recommendedName>
</protein>
<keyword evidence="5" id="KW-0539">Nucleus</keyword>
<dbReference type="GO" id="GO:0000981">
    <property type="term" value="F:DNA-binding transcription factor activity, RNA polymerase II-specific"/>
    <property type="evidence" value="ECO:0000318"/>
    <property type="project" value="GO_Central"/>
</dbReference>
<dbReference type="AlphaFoldDB" id="A0A2G2Z5I6"/>
<dbReference type="CDD" id="cd00266">
    <property type="entry name" value="MADS_SRF_like"/>
    <property type="match status" value="1"/>
</dbReference>
<dbReference type="InterPro" id="IPR002100">
    <property type="entry name" value="TF_MADSbox"/>
</dbReference>
<keyword evidence="3" id="KW-0238">DNA-binding</keyword>
<reference evidence="8 9" key="2">
    <citation type="journal article" date="2017" name="Genome Biol.">
        <title>New reference genome sequences of hot pepper reveal the massive evolution of plant disease-resistance genes by retroduplication.</title>
        <authorList>
            <person name="Kim S."/>
            <person name="Park J."/>
            <person name="Yeom S.I."/>
            <person name="Kim Y.M."/>
            <person name="Seo E."/>
            <person name="Kim K.T."/>
            <person name="Kim M.S."/>
            <person name="Lee J.M."/>
            <person name="Cheong K."/>
            <person name="Shin H.S."/>
            <person name="Kim S.B."/>
            <person name="Han K."/>
            <person name="Lee J."/>
            <person name="Park M."/>
            <person name="Lee H.A."/>
            <person name="Lee H.Y."/>
            <person name="Lee Y."/>
            <person name="Oh S."/>
            <person name="Lee J.H."/>
            <person name="Choi E."/>
            <person name="Choi E."/>
            <person name="Lee S.E."/>
            <person name="Jeon J."/>
            <person name="Kim H."/>
            <person name="Choi G."/>
            <person name="Song H."/>
            <person name="Lee J."/>
            <person name="Lee S.C."/>
            <person name="Kwon J.K."/>
            <person name="Lee H.Y."/>
            <person name="Koo N."/>
            <person name="Hong Y."/>
            <person name="Kim R.W."/>
            <person name="Kang W.H."/>
            <person name="Huh J.H."/>
            <person name="Kang B.C."/>
            <person name="Yang T.J."/>
            <person name="Lee Y.H."/>
            <person name="Bennetzen J.L."/>
            <person name="Choi D."/>
        </authorList>
    </citation>
    <scope>NUCLEOTIDE SEQUENCE [LARGE SCALE GENOMIC DNA]</scope>
    <source>
        <strain evidence="9">cv. CM334</strain>
    </source>
</reference>
<dbReference type="PANTHER" id="PTHR11945:SF554">
    <property type="entry name" value="AGAMOUS-LIKE MADS-BOX PROTEIN AGL82"/>
    <property type="match status" value="1"/>
</dbReference>
<organism evidence="8 9">
    <name type="scientific">Capsicum annuum</name>
    <name type="common">Capsicum pepper</name>
    <dbReference type="NCBI Taxonomy" id="4072"/>
    <lineage>
        <taxon>Eukaryota</taxon>
        <taxon>Viridiplantae</taxon>
        <taxon>Streptophyta</taxon>
        <taxon>Embryophyta</taxon>
        <taxon>Tracheophyta</taxon>
        <taxon>Spermatophyta</taxon>
        <taxon>Magnoliopsida</taxon>
        <taxon>eudicotyledons</taxon>
        <taxon>Gunneridae</taxon>
        <taxon>Pentapetalae</taxon>
        <taxon>asterids</taxon>
        <taxon>lamiids</taxon>
        <taxon>Solanales</taxon>
        <taxon>Solanaceae</taxon>
        <taxon>Solanoideae</taxon>
        <taxon>Capsiceae</taxon>
        <taxon>Capsicum</taxon>
    </lineage>
</organism>
<dbReference type="GO" id="GO:0000978">
    <property type="term" value="F:RNA polymerase II cis-regulatory region sequence-specific DNA binding"/>
    <property type="evidence" value="ECO:0000318"/>
    <property type="project" value="GO_Central"/>
</dbReference>
<name>A0A2G2Z5I6_CAPAN</name>
<evidence type="ECO:0000256" key="3">
    <source>
        <dbReference type="ARBA" id="ARBA00023125"/>
    </source>
</evidence>
<dbReference type="GO" id="GO:0046983">
    <property type="term" value="F:protein dimerization activity"/>
    <property type="evidence" value="ECO:0007669"/>
    <property type="project" value="InterPro"/>
</dbReference>
<feature type="coiled-coil region" evidence="6">
    <location>
        <begin position="123"/>
        <end position="150"/>
    </location>
</feature>
<comment type="caution">
    <text evidence="8">The sequence shown here is derived from an EMBL/GenBank/DDBJ whole genome shotgun (WGS) entry which is preliminary data.</text>
</comment>
<evidence type="ECO:0000256" key="5">
    <source>
        <dbReference type="ARBA" id="ARBA00023242"/>
    </source>
</evidence>
<keyword evidence="4" id="KW-0804">Transcription</keyword>
<dbReference type="SMR" id="A0A2G2Z5I6"/>
<dbReference type="GO" id="GO:0045944">
    <property type="term" value="P:positive regulation of transcription by RNA polymerase II"/>
    <property type="evidence" value="ECO:0007669"/>
    <property type="project" value="InterPro"/>
</dbReference>
<sequence>MGRAKINMELIQDHKNRKSTFVMRKASLIKKISELAILCGIKACMIIYGGIDDQVVPQHDQIWPNDPKEVEELINLYKNQPLEGRSKRAKSLSNFFENQKKKKAEIKEEKYPTWYSRFDYLSEKELRNLARVLEKRIDDAKGKVEFLKSANIGSSSLLSHQEIQDYTELMNNNYYNLMNQTTYPWPSINYKNFFQENIPSGVISMGAKMEIQPLTIDDYQFDDADYSMKIEAENWLANNGIGTSSTIMVYPIIYNAST</sequence>
<evidence type="ECO:0000256" key="6">
    <source>
        <dbReference type="SAM" id="Coils"/>
    </source>
</evidence>
<comment type="subcellular location">
    <subcellularLocation>
        <location evidence="1">Nucleus</location>
    </subcellularLocation>
</comment>
<dbReference type="Gene3D" id="3.40.1810.10">
    <property type="entry name" value="Transcription factor, MADS-box"/>
    <property type="match status" value="1"/>
</dbReference>
<evidence type="ECO:0000313" key="8">
    <source>
        <dbReference type="EMBL" id="PHT77270.1"/>
    </source>
</evidence>